<evidence type="ECO:0000313" key="2">
    <source>
        <dbReference type="EMBL" id="TEB18665.1"/>
    </source>
</evidence>
<gene>
    <name evidence="2" type="ORF">FA13DRAFT_1803253</name>
</gene>
<accession>A0A4Y7SAP7</accession>
<dbReference type="Proteomes" id="UP000298030">
    <property type="component" value="Unassembled WGS sequence"/>
</dbReference>
<protein>
    <submittedName>
        <fullName evidence="2">Uncharacterized protein</fullName>
    </submittedName>
</protein>
<dbReference type="AlphaFoldDB" id="A0A4Y7SAP7"/>
<reference evidence="2 3" key="1">
    <citation type="journal article" date="2019" name="Nat. Ecol. Evol.">
        <title>Megaphylogeny resolves global patterns of mushroom evolution.</title>
        <authorList>
            <person name="Varga T."/>
            <person name="Krizsan K."/>
            <person name="Foldi C."/>
            <person name="Dima B."/>
            <person name="Sanchez-Garcia M."/>
            <person name="Sanchez-Ramirez S."/>
            <person name="Szollosi G.J."/>
            <person name="Szarkandi J.G."/>
            <person name="Papp V."/>
            <person name="Albert L."/>
            <person name="Andreopoulos W."/>
            <person name="Angelini C."/>
            <person name="Antonin V."/>
            <person name="Barry K.W."/>
            <person name="Bougher N.L."/>
            <person name="Buchanan P."/>
            <person name="Buyck B."/>
            <person name="Bense V."/>
            <person name="Catcheside P."/>
            <person name="Chovatia M."/>
            <person name="Cooper J."/>
            <person name="Damon W."/>
            <person name="Desjardin D."/>
            <person name="Finy P."/>
            <person name="Geml J."/>
            <person name="Haridas S."/>
            <person name="Hughes K."/>
            <person name="Justo A."/>
            <person name="Karasinski D."/>
            <person name="Kautmanova I."/>
            <person name="Kiss B."/>
            <person name="Kocsube S."/>
            <person name="Kotiranta H."/>
            <person name="LaButti K.M."/>
            <person name="Lechner B.E."/>
            <person name="Liimatainen K."/>
            <person name="Lipzen A."/>
            <person name="Lukacs Z."/>
            <person name="Mihaltcheva S."/>
            <person name="Morgado L.N."/>
            <person name="Niskanen T."/>
            <person name="Noordeloos M.E."/>
            <person name="Ohm R.A."/>
            <person name="Ortiz-Santana B."/>
            <person name="Ovrebo C."/>
            <person name="Racz N."/>
            <person name="Riley R."/>
            <person name="Savchenko A."/>
            <person name="Shiryaev A."/>
            <person name="Soop K."/>
            <person name="Spirin V."/>
            <person name="Szebenyi C."/>
            <person name="Tomsovsky M."/>
            <person name="Tulloss R.E."/>
            <person name="Uehling J."/>
            <person name="Grigoriev I.V."/>
            <person name="Vagvolgyi C."/>
            <person name="Papp T."/>
            <person name="Martin F.M."/>
            <person name="Miettinen O."/>
            <person name="Hibbett D.S."/>
            <person name="Nagy L.G."/>
        </authorList>
    </citation>
    <scope>NUCLEOTIDE SEQUENCE [LARGE SCALE GENOMIC DNA]</scope>
    <source>
        <strain evidence="2 3">FP101781</strain>
    </source>
</reference>
<comment type="caution">
    <text evidence="2">The sequence shown here is derived from an EMBL/GenBank/DDBJ whole genome shotgun (WGS) entry which is preliminary data.</text>
</comment>
<evidence type="ECO:0000256" key="1">
    <source>
        <dbReference type="SAM" id="MobiDB-lite"/>
    </source>
</evidence>
<name>A0A4Y7SAP7_COPMI</name>
<keyword evidence="3" id="KW-1185">Reference proteome</keyword>
<sequence>MPVPSQELDVELLPKTLVALFSILTFGIETNGGIMTKLSSRITPSPHPPPRKTQIFSTR</sequence>
<organism evidence="2 3">
    <name type="scientific">Coprinellus micaceus</name>
    <name type="common">Glistening ink-cap mushroom</name>
    <name type="synonym">Coprinus micaceus</name>
    <dbReference type="NCBI Taxonomy" id="71717"/>
    <lineage>
        <taxon>Eukaryota</taxon>
        <taxon>Fungi</taxon>
        <taxon>Dikarya</taxon>
        <taxon>Basidiomycota</taxon>
        <taxon>Agaricomycotina</taxon>
        <taxon>Agaricomycetes</taxon>
        <taxon>Agaricomycetidae</taxon>
        <taxon>Agaricales</taxon>
        <taxon>Agaricineae</taxon>
        <taxon>Psathyrellaceae</taxon>
        <taxon>Coprinellus</taxon>
    </lineage>
</organism>
<feature type="region of interest" description="Disordered" evidence="1">
    <location>
        <begin position="39"/>
        <end position="59"/>
    </location>
</feature>
<dbReference type="EMBL" id="QPFP01000238">
    <property type="protein sequence ID" value="TEB18665.1"/>
    <property type="molecule type" value="Genomic_DNA"/>
</dbReference>
<proteinExistence type="predicted"/>
<evidence type="ECO:0000313" key="3">
    <source>
        <dbReference type="Proteomes" id="UP000298030"/>
    </source>
</evidence>